<protein>
    <submittedName>
        <fullName evidence="1">Uncharacterized protein</fullName>
    </submittedName>
</protein>
<dbReference type="AlphaFoldDB" id="A0A1S7S8E1"/>
<keyword evidence="2" id="KW-1185">Reference proteome</keyword>
<name>A0A1S7S8E1_9HYPH</name>
<accession>A0A1S7S8E1</accession>
<evidence type="ECO:0000313" key="2">
    <source>
        <dbReference type="Proteomes" id="UP000191988"/>
    </source>
</evidence>
<dbReference type="EMBL" id="FBWK01000063">
    <property type="protein sequence ID" value="CUX63730.1"/>
    <property type="molecule type" value="Genomic_DNA"/>
</dbReference>
<dbReference type="Proteomes" id="UP000191988">
    <property type="component" value="Unassembled WGS sequence"/>
</dbReference>
<dbReference type="STRING" id="1183432.AGR3A_Lc80053"/>
<organism evidence="1 2">
    <name type="scientific">Agrobacterium tomkonis CFBP 6623</name>
    <dbReference type="NCBI Taxonomy" id="1183432"/>
    <lineage>
        <taxon>Bacteria</taxon>
        <taxon>Pseudomonadati</taxon>
        <taxon>Pseudomonadota</taxon>
        <taxon>Alphaproteobacteria</taxon>
        <taxon>Hyphomicrobiales</taxon>
        <taxon>Rhizobiaceae</taxon>
        <taxon>Rhizobium/Agrobacterium group</taxon>
        <taxon>Agrobacterium</taxon>
        <taxon>Agrobacterium tumefaciens complex</taxon>
    </lineage>
</organism>
<gene>
    <name evidence="1" type="ORF">AGR3A_Lc80053</name>
</gene>
<sequence length="72" mass="7504">MPVARQLLKSILSSALSIFVSTRTRPGSQVRSSGASLVLTIAAASAALRSRACPVAYRLIACMAISKQGVSR</sequence>
<proteinExistence type="predicted"/>
<evidence type="ECO:0000313" key="1">
    <source>
        <dbReference type="EMBL" id="CUX63730.1"/>
    </source>
</evidence>
<reference evidence="2" key="1">
    <citation type="submission" date="2016-01" db="EMBL/GenBank/DDBJ databases">
        <authorList>
            <person name="Regsiter A."/>
            <person name="william w."/>
        </authorList>
    </citation>
    <scope>NUCLEOTIDE SEQUENCE [LARGE SCALE GENOMIC DNA]</scope>
    <source>
        <strain evidence="2">CFBP 6623</strain>
    </source>
</reference>